<evidence type="ECO:0000256" key="8">
    <source>
        <dbReference type="ARBA" id="ARBA00022692"/>
    </source>
</evidence>
<evidence type="ECO:0000256" key="4">
    <source>
        <dbReference type="ARBA" id="ARBA00016461"/>
    </source>
</evidence>
<evidence type="ECO:0000256" key="3">
    <source>
        <dbReference type="ARBA" id="ARBA00008741"/>
    </source>
</evidence>
<dbReference type="NCBIfam" id="TIGR03141">
    <property type="entry name" value="cytochro_ccmD"/>
    <property type="match status" value="1"/>
</dbReference>
<evidence type="ECO:0000256" key="2">
    <source>
        <dbReference type="ARBA" id="ARBA00004377"/>
    </source>
</evidence>
<evidence type="ECO:0000256" key="1">
    <source>
        <dbReference type="ARBA" id="ARBA00002442"/>
    </source>
</evidence>
<keyword evidence="10 12" id="KW-1133">Transmembrane helix</keyword>
<evidence type="ECO:0000313" key="15">
    <source>
        <dbReference type="Proteomes" id="UP000320653"/>
    </source>
</evidence>
<feature type="transmembrane region" description="Helical" evidence="12">
    <location>
        <begin position="6"/>
        <end position="27"/>
    </location>
</feature>
<proteinExistence type="inferred from homology"/>
<dbReference type="Proteomes" id="UP000320653">
    <property type="component" value="Unassembled WGS sequence"/>
</dbReference>
<evidence type="ECO:0000256" key="6">
    <source>
        <dbReference type="ARBA" id="ARBA00022475"/>
    </source>
</evidence>
<dbReference type="GO" id="GO:0005886">
    <property type="term" value="C:plasma membrane"/>
    <property type="evidence" value="ECO:0007669"/>
    <property type="project" value="UniProtKB-SubCell"/>
</dbReference>
<comment type="caution">
    <text evidence="14">The sequence shown here is derived from an EMBL/GenBank/DDBJ whole genome shotgun (WGS) entry which is preliminary data.</text>
</comment>
<evidence type="ECO:0000256" key="12">
    <source>
        <dbReference type="RuleBase" id="RU363101"/>
    </source>
</evidence>
<dbReference type="RefSeq" id="WP_145640472.1">
    <property type="nucleotide sequence ID" value="NZ_VIWP01000006.1"/>
</dbReference>
<protein>
    <recommendedName>
        <fullName evidence="4 12">Heme exporter protein D</fullName>
    </recommendedName>
</protein>
<dbReference type="GO" id="GO:0017004">
    <property type="term" value="P:cytochrome complex assembly"/>
    <property type="evidence" value="ECO:0007669"/>
    <property type="project" value="UniProtKB-KW"/>
</dbReference>
<sequence>MKYAFYVYTSYGVATFVILCLIAWVWLDGRGRRKDLAELEASGFRRRSAQPTVESPAKGEGT</sequence>
<evidence type="ECO:0000256" key="13">
    <source>
        <dbReference type="SAM" id="MobiDB-lite"/>
    </source>
</evidence>
<accession>A0A561QIL6</accession>
<keyword evidence="5 12" id="KW-0813">Transport</keyword>
<comment type="function">
    <text evidence="1 12">Required for the export of heme to the periplasm for the biogenesis of c-type cytochromes.</text>
</comment>
<comment type="subcellular location">
    <subcellularLocation>
        <location evidence="2 12">Cell inner membrane</location>
        <topology evidence="2 12">Single-pass membrane protein</topology>
    </subcellularLocation>
</comment>
<dbReference type="OrthoDB" id="8421547at2"/>
<evidence type="ECO:0000256" key="7">
    <source>
        <dbReference type="ARBA" id="ARBA00022519"/>
    </source>
</evidence>
<dbReference type="EMBL" id="VIWP01000006">
    <property type="protein sequence ID" value="TWF50208.1"/>
    <property type="molecule type" value="Genomic_DNA"/>
</dbReference>
<evidence type="ECO:0000256" key="5">
    <source>
        <dbReference type="ARBA" id="ARBA00022448"/>
    </source>
</evidence>
<evidence type="ECO:0000256" key="9">
    <source>
        <dbReference type="ARBA" id="ARBA00022748"/>
    </source>
</evidence>
<dbReference type="GO" id="GO:0015886">
    <property type="term" value="P:heme transport"/>
    <property type="evidence" value="ECO:0007669"/>
    <property type="project" value="InterPro"/>
</dbReference>
<comment type="similarity">
    <text evidence="3 12">Belongs to the CcmD/CycX/HelD family.</text>
</comment>
<keyword evidence="11 12" id="KW-0472">Membrane</keyword>
<dbReference type="Pfam" id="PF04995">
    <property type="entry name" value="CcmD"/>
    <property type="match status" value="1"/>
</dbReference>
<keyword evidence="15" id="KW-1185">Reference proteome</keyword>
<keyword evidence="6 12" id="KW-1003">Cell membrane</keyword>
<reference evidence="14 15" key="1">
    <citation type="submission" date="2019-06" db="EMBL/GenBank/DDBJ databases">
        <title>Sorghum-associated microbial communities from plants grown in Nebraska, USA.</title>
        <authorList>
            <person name="Schachtman D."/>
        </authorList>
    </citation>
    <scope>NUCLEOTIDE SEQUENCE [LARGE SCALE GENOMIC DNA]</scope>
    <source>
        <strain evidence="14 15">1225</strain>
    </source>
</reference>
<keyword evidence="7 12" id="KW-0997">Cell inner membrane</keyword>
<name>A0A561QIL6_9HYPH</name>
<evidence type="ECO:0000256" key="10">
    <source>
        <dbReference type="ARBA" id="ARBA00022989"/>
    </source>
</evidence>
<dbReference type="InterPro" id="IPR007078">
    <property type="entry name" value="Haem_export_protD_CcmD"/>
</dbReference>
<keyword evidence="9 12" id="KW-0201">Cytochrome c-type biogenesis</keyword>
<evidence type="ECO:0000256" key="11">
    <source>
        <dbReference type="ARBA" id="ARBA00023136"/>
    </source>
</evidence>
<feature type="region of interest" description="Disordered" evidence="13">
    <location>
        <begin position="42"/>
        <end position="62"/>
    </location>
</feature>
<dbReference type="AlphaFoldDB" id="A0A561QIL6"/>
<organism evidence="14 15">
    <name type="scientific">Neorhizobium alkalisoli</name>
    <dbReference type="NCBI Taxonomy" id="528178"/>
    <lineage>
        <taxon>Bacteria</taxon>
        <taxon>Pseudomonadati</taxon>
        <taxon>Pseudomonadota</taxon>
        <taxon>Alphaproteobacteria</taxon>
        <taxon>Hyphomicrobiales</taxon>
        <taxon>Rhizobiaceae</taxon>
        <taxon>Rhizobium/Agrobacterium group</taxon>
        <taxon>Neorhizobium</taxon>
    </lineage>
</organism>
<gene>
    <name evidence="14" type="ORF">FHW37_106169</name>
</gene>
<evidence type="ECO:0000313" key="14">
    <source>
        <dbReference type="EMBL" id="TWF50208.1"/>
    </source>
</evidence>
<keyword evidence="8 12" id="KW-0812">Transmembrane</keyword>